<evidence type="ECO:0000256" key="2">
    <source>
        <dbReference type="ARBA" id="ARBA00017846"/>
    </source>
</evidence>
<accession>A0A0S7Y4X0</accession>
<evidence type="ECO:0000256" key="12">
    <source>
        <dbReference type="ARBA" id="ARBA00034617"/>
    </source>
</evidence>
<evidence type="ECO:0000259" key="16">
    <source>
        <dbReference type="PROSITE" id="PS51192"/>
    </source>
</evidence>
<keyword evidence="6 15" id="KW-0347">Helicase</keyword>
<dbReference type="Gene3D" id="2.40.50.140">
    <property type="entry name" value="Nucleic acid-binding proteins"/>
    <property type="match status" value="1"/>
</dbReference>
<dbReference type="SUPFAM" id="SSF52540">
    <property type="entry name" value="P-loop containing nucleoside triphosphate hydrolases"/>
    <property type="match status" value="2"/>
</dbReference>
<feature type="domain" description="Helicase ATP-binding" evidence="16">
    <location>
        <begin position="272"/>
        <end position="431"/>
    </location>
</feature>
<evidence type="ECO:0000256" key="14">
    <source>
        <dbReference type="ARBA" id="ARBA00048988"/>
    </source>
</evidence>
<dbReference type="EC" id="5.6.2.4" evidence="13 15"/>
<proteinExistence type="inferred from homology"/>
<dbReference type="InterPro" id="IPR001650">
    <property type="entry name" value="Helicase_C-like"/>
</dbReference>
<dbReference type="Pfam" id="PF00271">
    <property type="entry name" value="Helicase_C"/>
    <property type="match status" value="1"/>
</dbReference>
<dbReference type="AlphaFoldDB" id="A0A0S7Y4X0"/>
<dbReference type="CDD" id="cd04488">
    <property type="entry name" value="RecG_wedge_OBF"/>
    <property type="match status" value="1"/>
</dbReference>
<dbReference type="PROSITE" id="PS51192">
    <property type="entry name" value="HELICASE_ATP_BIND_1"/>
    <property type="match status" value="1"/>
</dbReference>
<evidence type="ECO:0000256" key="4">
    <source>
        <dbReference type="ARBA" id="ARBA00022763"/>
    </source>
</evidence>
<dbReference type="InterPro" id="IPR012340">
    <property type="entry name" value="NA-bd_OB-fold"/>
</dbReference>
<dbReference type="SMART" id="SM00487">
    <property type="entry name" value="DEXDc"/>
    <property type="match status" value="1"/>
</dbReference>
<dbReference type="InterPro" id="IPR027417">
    <property type="entry name" value="P-loop_NTPase"/>
</dbReference>
<dbReference type="PROSITE" id="PS51194">
    <property type="entry name" value="HELICASE_CTER"/>
    <property type="match status" value="1"/>
</dbReference>
<evidence type="ECO:0000256" key="7">
    <source>
        <dbReference type="ARBA" id="ARBA00022840"/>
    </source>
</evidence>
<dbReference type="GO" id="GO:0016887">
    <property type="term" value="F:ATP hydrolysis activity"/>
    <property type="evidence" value="ECO:0007669"/>
    <property type="project" value="RHEA"/>
</dbReference>
<dbReference type="GO" id="GO:0006310">
    <property type="term" value="P:DNA recombination"/>
    <property type="evidence" value="ECO:0007669"/>
    <property type="project" value="UniProtKB-UniRule"/>
</dbReference>
<comment type="catalytic activity">
    <reaction evidence="14 15">
        <text>ATP + H2O = ADP + phosphate + H(+)</text>
        <dbReference type="Rhea" id="RHEA:13065"/>
        <dbReference type="ChEBI" id="CHEBI:15377"/>
        <dbReference type="ChEBI" id="CHEBI:15378"/>
        <dbReference type="ChEBI" id="CHEBI:30616"/>
        <dbReference type="ChEBI" id="CHEBI:43474"/>
        <dbReference type="ChEBI" id="CHEBI:456216"/>
        <dbReference type="EC" id="5.6.2.4"/>
    </reaction>
</comment>
<dbReference type="PATRIC" id="fig|1703775.3.peg.3218"/>
<keyword evidence="3 15" id="KW-0547">Nucleotide-binding</keyword>
<keyword evidence="5 15" id="KW-0378">Hydrolase</keyword>
<dbReference type="InterPro" id="IPR033454">
    <property type="entry name" value="RecG_wedge"/>
</dbReference>
<dbReference type="InterPro" id="IPR004609">
    <property type="entry name" value="ATP-dep_DNA_helicase_RecG"/>
</dbReference>
<dbReference type="Pfam" id="PF17191">
    <property type="entry name" value="RecG_wedge"/>
    <property type="match status" value="1"/>
</dbReference>
<evidence type="ECO:0000256" key="8">
    <source>
        <dbReference type="ARBA" id="ARBA00023125"/>
    </source>
</evidence>
<keyword evidence="9 15" id="KW-0233">DNA recombination</keyword>
<comment type="catalytic activity">
    <reaction evidence="12 15">
        <text>Couples ATP hydrolysis with the unwinding of duplex DNA by translocating in the 3'-5' direction.</text>
        <dbReference type="EC" id="5.6.2.4"/>
    </reaction>
</comment>
<dbReference type="Gene3D" id="3.40.50.300">
    <property type="entry name" value="P-loop containing nucleotide triphosphate hydrolases"/>
    <property type="match status" value="2"/>
</dbReference>
<evidence type="ECO:0000259" key="17">
    <source>
        <dbReference type="PROSITE" id="PS51194"/>
    </source>
</evidence>
<evidence type="ECO:0000256" key="9">
    <source>
        <dbReference type="ARBA" id="ARBA00023172"/>
    </source>
</evidence>
<gene>
    <name evidence="18" type="ORF">AMJ44_02405</name>
</gene>
<dbReference type="NCBIfam" id="TIGR00643">
    <property type="entry name" value="recG"/>
    <property type="match status" value="1"/>
</dbReference>
<dbReference type="CDD" id="cd18811">
    <property type="entry name" value="SF2_C_RecG"/>
    <property type="match status" value="1"/>
</dbReference>
<organism evidence="18 19">
    <name type="scientific">candidate division WOR-1 bacterium DG_54_3</name>
    <dbReference type="NCBI Taxonomy" id="1703775"/>
    <lineage>
        <taxon>Bacteria</taxon>
        <taxon>Bacillati</taxon>
        <taxon>Saganbacteria</taxon>
    </lineage>
</organism>
<evidence type="ECO:0000256" key="11">
    <source>
        <dbReference type="ARBA" id="ARBA00023235"/>
    </source>
</evidence>
<name>A0A0S7Y4X0_UNCSA</name>
<dbReference type="SUPFAM" id="SSF50249">
    <property type="entry name" value="Nucleic acid-binding proteins"/>
    <property type="match status" value="1"/>
</dbReference>
<sequence>MVKLDTPVQYLKGVGPKVAKLLGKLGIETIEDLIYFFPRDYEDRTQIKPIAKLSPSDFEIIRGEVISINHQLTRGRFSVLKLVISDQSGSIQAVWFNQPYLVKLFRKGMRLILSGKVEYSSYEGALQLSVRDFEVDTGENLKIVPLYPLTEGLYSKKMRSIVKTALENYLEKIQDWLPDRIRLQHNLCGLPEAIYNLHFPDKLSLVEPARRRLAFDDFFIFQIGLGLRKIIIKTAEGLSFKIDNKLLSDFRERLPFQLTPAQQRVLTEILEDMQSTHPMNRLLQGDVGSGKTVVAAIAALMAIHNGYQVAIMAPTEILAQQHCTKLERMLKPFGIDIRLVTSTTRMRQKAKGRSQKTEGQLYIGTHALIQERVEFEKLGLVIVDEQHRFGVRQRAKLVKKGITPDVLVMTATPIPRSLALTLYGELDRSVIDEMPPGRTPVKTYFVPEGKRRNAYGFMRERIKEGRQIFVVCPLVEESEKVDLKAAMDEAERLQKEIFPEYRIGLMHGRLKGDEKDEIMQRFKSGKIEVLVSTTVIEVGIDISNATVMVIEHAERFGLSQLHQLRGRIGRGAEQSYCFLIADAKTAEARARIRAMLDSTDGFRIAEVDLGLRGPGEFFGTRQSGLPNFRVADIIRDEKILREARTAAFELIAAEQDCARYIWQSQRKKAKGAEAFAALN</sequence>
<evidence type="ECO:0000256" key="13">
    <source>
        <dbReference type="ARBA" id="ARBA00034808"/>
    </source>
</evidence>
<keyword evidence="8" id="KW-0238">DNA-binding</keyword>
<dbReference type="InterPro" id="IPR047112">
    <property type="entry name" value="RecG/Mfd"/>
</dbReference>
<dbReference type="InterPro" id="IPR011545">
    <property type="entry name" value="DEAD/DEAH_box_helicase_dom"/>
</dbReference>
<dbReference type="Proteomes" id="UP000051861">
    <property type="component" value="Unassembled WGS sequence"/>
</dbReference>
<evidence type="ECO:0000313" key="18">
    <source>
        <dbReference type="EMBL" id="KPJ69794.1"/>
    </source>
</evidence>
<dbReference type="GO" id="GO:0003677">
    <property type="term" value="F:DNA binding"/>
    <property type="evidence" value="ECO:0007669"/>
    <property type="project" value="UniProtKB-KW"/>
</dbReference>
<comment type="similarity">
    <text evidence="1 15">Belongs to the helicase family. RecG subfamily.</text>
</comment>
<dbReference type="GO" id="GO:0005524">
    <property type="term" value="F:ATP binding"/>
    <property type="evidence" value="ECO:0007669"/>
    <property type="project" value="UniProtKB-KW"/>
</dbReference>
<dbReference type="PANTHER" id="PTHR47964">
    <property type="entry name" value="ATP-DEPENDENT DNA HELICASE HOMOLOG RECG, CHLOROPLASTIC"/>
    <property type="match status" value="1"/>
</dbReference>
<keyword evidence="10 15" id="KW-0234">DNA repair</keyword>
<dbReference type="EMBL" id="LIZX01000014">
    <property type="protein sequence ID" value="KPJ69794.1"/>
    <property type="molecule type" value="Genomic_DNA"/>
</dbReference>
<evidence type="ECO:0000256" key="6">
    <source>
        <dbReference type="ARBA" id="ARBA00022806"/>
    </source>
</evidence>
<evidence type="ECO:0000313" key="19">
    <source>
        <dbReference type="Proteomes" id="UP000051861"/>
    </source>
</evidence>
<feature type="domain" description="Helicase C-terminal" evidence="17">
    <location>
        <begin position="450"/>
        <end position="615"/>
    </location>
</feature>
<dbReference type="InterPro" id="IPR045562">
    <property type="entry name" value="RecG_dom3_C"/>
</dbReference>
<dbReference type="PANTHER" id="PTHR47964:SF1">
    <property type="entry name" value="ATP-DEPENDENT DNA HELICASE HOMOLOG RECG, CHLOROPLASTIC"/>
    <property type="match status" value="1"/>
</dbReference>
<dbReference type="NCBIfam" id="NF008168">
    <property type="entry name" value="PRK10917.2-2"/>
    <property type="match status" value="1"/>
</dbReference>
<dbReference type="GO" id="GO:0043138">
    <property type="term" value="F:3'-5' DNA helicase activity"/>
    <property type="evidence" value="ECO:0007669"/>
    <property type="project" value="UniProtKB-EC"/>
</dbReference>
<dbReference type="CDD" id="cd17992">
    <property type="entry name" value="DEXHc_RecG"/>
    <property type="match status" value="1"/>
</dbReference>
<keyword evidence="7 15" id="KW-0067">ATP-binding</keyword>
<dbReference type="SMART" id="SM00490">
    <property type="entry name" value="HELICc"/>
    <property type="match status" value="1"/>
</dbReference>
<dbReference type="Pfam" id="PF00270">
    <property type="entry name" value="DEAD"/>
    <property type="match status" value="1"/>
</dbReference>
<protein>
    <recommendedName>
        <fullName evidence="2 15">ATP-dependent DNA helicase RecG</fullName>
        <ecNumber evidence="13 15">5.6.2.4</ecNumber>
    </recommendedName>
</protein>
<evidence type="ECO:0000256" key="10">
    <source>
        <dbReference type="ARBA" id="ARBA00023204"/>
    </source>
</evidence>
<comment type="function">
    <text evidence="15">Plays a critical role in recombination and DNA repair. Helps process Holliday junction intermediates to mature products by catalyzing branch migration. Has replication fork regression activity, unwinds stalled or blocked replication forks to make a HJ that can be resolved. Has a DNA unwinding activity characteristic of a DNA helicase with 3'-5' polarity.</text>
</comment>
<comment type="caution">
    <text evidence="18">The sequence shown here is derived from an EMBL/GenBank/DDBJ whole genome shotgun (WGS) entry which is preliminary data.</text>
</comment>
<evidence type="ECO:0000256" key="15">
    <source>
        <dbReference type="RuleBase" id="RU363016"/>
    </source>
</evidence>
<reference evidence="18 19" key="1">
    <citation type="journal article" date="2015" name="Microbiome">
        <title>Genomic resolution of linkages in carbon, nitrogen, and sulfur cycling among widespread estuary sediment bacteria.</title>
        <authorList>
            <person name="Baker B.J."/>
            <person name="Lazar C.S."/>
            <person name="Teske A.P."/>
            <person name="Dick G.J."/>
        </authorList>
    </citation>
    <scope>NUCLEOTIDE SEQUENCE [LARGE SCALE GENOMIC DNA]</scope>
    <source>
        <strain evidence="18">DG_54_3</strain>
    </source>
</reference>
<evidence type="ECO:0000256" key="3">
    <source>
        <dbReference type="ARBA" id="ARBA00022741"/>
    </source>
</evidence>
<keyword evidence="4 15" id="KW-0227">DNA damage</keyword>
<dbReference type="NCBIfam" id="NF008165">
    <property type="entry name" value="PRK10917.1-3"/>
    <property type="match status" value="1"/>
</dbReference>
<dbReference type="Gene3D" id="1.10.150.20">
    <property type="entry name" value="5' to 3' exonuclease, C-terminal subdomain"/>
    <property type="match status" value="1"/>
</dbReference>
<evidence type="ECO:0000256" key="1">
    <source>
        <dbReference type="ARBA" id="ARBA00007504"/>
    </source>
</evidence>
<evidence type="ECO:0000256" key="5">
    <source>
        <dbReference type="ARBA" id="ARBA00022801"/>
    </source>
</evidence>
<keyword evidence="11" id="KW-0413">Isomerase</keyword>
<dbReference type="GO" id="GO:0006281">
    <property type="term" value="P:DNA repair"/>
    <property type="evidence" value="ECO:0007669"/>
    <property type="project" value="UniProtKB-UniRule"/>
</dbReference>
<dbReference type="InterPro" id="IPR014001">
    <property type="entry name" value="Helicase_ATP-bd"/>
</dbReference>
<dbReference type="Pfam" id="PF19833">
    <property type="entry name" value="RecG_dom3_C"/>
    <property type="match status" value="1"/>
</dbReference>